<feature type="compositionally biased region" description="Low complexity" evidence="1">
    <location>
        <begin position="13"/>
        <end position="30"/>
    </location>
</feature>
<accession>A0A8J5WST7</accession>
<evidence type="ECO:0000256" key="1">
    <source>
        <dbReference type="SAM" id="MobiDB-lite"/>
    </source>
</evidence>
<reference evidence="2" key="1">
    <citation type="journal article" date="2021" name="bioRxiv">
        <title>Whole Genome Assembly and Annotation of Northern Wild Rice, Zizania palustris L., Supports a Whole Genome Duplication in the Zizania Genus.</title>
        <authorList>
            <person name="Haas M."/>
            <person name="Kono T."/>
            <person name="Macchietto M."/>
            <person name="Millas R."/>
            <person name="McGilp L."/>
            <person name="Shao M."/>
            <person name="Duquette J."/>
            <person name="Hirsch C.N."/>
            <person name="Kimball J."/>
        </authorList>
    </citation>
    <scope>NUCLEOTIDE SEQUENCE</scope>
    <source>
        <tissue evidence="2">Fresh leaf tissue</tissue>
    </source>
</reference>
<gene>
    <name evidence="2" type="ORF">GUJ93_ZPchr0013g37450</name>
</gene>
<dbReference type="PANTHER" id="PTHR47069">
    <property type="match status" value="1"/>
</dbReference>
<dbReference type="OrthoDB" id="692661at2759"/>
<organism evidence="2 3">
    <name type="scientific">Zizania palustris</name>
    <name type="common">Northern wild rice</name>
    <dbReference type="NCBI Taxonomy" id="103762"/>
    <lineage>
        <taxon>Eukaryota</taxon>
        <taxon>Viridiplantae</taxon>
        <taxon>Streptophyta</taxon>
        <taxon>Embryophyta</taxon>
        <taxon>Tracheophyta</taxon>
        <taxon>Spermatophyta</taxon>
        <taxon>Magnoliopsida</taxon>
        <taxon>Liliopsida</taxon>
        <taxon>Poales</taxon>
        <taxon>Poaceae</taxon>
        <taxon>BOP clade</taxon>
        <taxon>Oryzoideae</taxon>
        <taxon>Oryzeae</taxon>
        <taxon>Zizaniinae</taxon>
        <taxon>Zizania</taxon>
    </lineage>
</organism>
<name>A0A8J5WST7_ZIZPA</name>
<sequence length="133" mass="15021">MDATGEGYDVDGNAATPTTNNNKRTKSSNTCATSPLKKGKNPMVKIMKEIRDTMQSNSVVAKKVMEGEYRSESIKKAMRLVVKSGAVEESVDHYMATKLFVKGENRDIFFIFETNDGRIAWLKRNCQDYDMYC</sequence>
<dbReference type="AlphaFoldDB" id="A0A8J5WST7"/>
<evidence type="ECO:0000313" key="2">
    <source>
        <dbReference type="EMBL" id="KAG8096211.1"/>
    </source>
</evidence>
<comment type="caution">
    <text evidence="2">The sequence shown here is derived from an EMBL/GenBank/DDBJ whole genome shotgun (WGS) entry which is preliminary data.</text>
</comment>
<proteinExistence type="predicted"/>
<dbReference type="EMBL" id="JAAALK010000079">
    <property type="protein sequence ID" value="KAG8096211.1"/>
    <property type="molecule type" value="Genomic_DNA"/>
</dbReference>
<reference evidence="2" key="2">
    <citation type="submission" date="2021-02" db="EMBL/GenBank/DDBJ databases">
        <authorList>
            <person name="Kimball J.A."/>
            <person name="Haas M.W."/>
            <person name="Macchietto M."/>
            <person name="Kono T."/>
            <person name="Duquette J."/>
            <person name="Shao M."/>
        </authorList>
    </citation>
    <scope>NUCLEOTIDE SEQUENCE</scope>
    <source>
        <tissue evidence="2">Fresh leaf tissue</tissue>
    </source>
</reference>
<dbReference type="PANTHER" id="PTHR47069:SF11">
    <property type="entry name" value="OS04G0275550 PROTEIN"/>
    <property type="match status" value="1"/>
</dbReference>
<dbReference type="Proteomes" id="UP000729402">
    <property type="component" value="Unassembled WGS sequence"/>
</dbReference>
<keyword evidence="3" id="KW-1185">Reference proteome</keyword>
<feature type="region of interest" description="Disordered" evidence="1">
    <location>
        <begin position="1"/>
        <end position="38"/>
    </location>
</feature>
<protein>
    <submittedName>
        <fullName evidence="2">Uncharacterized protein</fullName>
    </submittedName>
</protein>
<evidence type="ECO:0000313" key="3">
    <source>
        <dbReference type="Proteomes" id="UP000729402"/>
    </source>
</evidence>